<evidence type="ECO:0008006" key="4">
    <source>
        <dbReference type="Google" id="ProtNLM"/>
    </source>
</evidence>
<dbReference type="GeneID" id="40745664"/>
<feature type="region of interest" description="Disordered" evidence="1">
    <location>
        <begin position="477"/>
        <end position="522"/>
    </location>
</feature>
<organism evidence="2 3">
    <name type="scientific">Aureobasidium pullulans EXF-150</name>
    <dbReference type="NCBI Taxonomy" id="1043002"/>
    <lineage>
        <taxon>Eukaryota</taxon>
        <taxon>Fungi</taxon>
        <taxon>Dikarya</taxon>
        <taxon>Ascomycota</taxon>
        <taxon>Pezizomycotina</taxon>
        <taxon>Dothideomycetes</taxon>
        <taxon>Dothideomycetidae</taxon>
        <taxon>Dothideales</taxon>
        <taxon>Saccotheciaceae</taxon>
        <taxon>Aureobasidium</taxon>
    </lineage>
</organism>
<feature type="compositionally biased region" description="Low complexity" evidence="1">
    <location>
        <begin position="572"/>
        <end position="583"/>
    </location>
</feature>
<accession>A0A074Y6P9</accession>
<feature type="compositionally biased region" description="Basic and acidic residues" evidence="1">
    <location>
        <begin position="173"/>
        <end position="195"/>
    </location>
</feature>
<feature type="compositionally biased region" description="Polar residues" evidence="1">
    <location>
        <begin position="266"/>
        <end position="285"/>
    </location>
</feature>
<evidence type="ECO:0000313" key="2">
    <source>
        <dbReference type="EMBL" id="KEQ89912.1"/>
    </source>
</evidence>
<dbReference type="InterPro" id="IPR029033">
    <property type="entry name" value="His_PPase_superfam"/>
</dbReference>
<dbReference type="EMBL" id="KL584974">
    <property type="protein sequence ID" value="KEQ89912.1"/>
    <property type="molecule type" value="Genomic_DNA"/>
</dbReference>
<gene>
    <name evidence="2" type="ORF">M438DRAFT_330878</name>
</gene>
<dbReference type="Proteomes" id="UP000030706">
    <property type="component" value="Unassembled WGS sequence"/>
</dbReference>
<dbReference type="OrthoDB" id="3898179at2759"/>
<protein>
    <recommendedName>
        <fullName evidence="4">Phosphoglycerate mutase-like protein</fullName>
    </recommendedName>
</protein>
<dbReference type="InterPro" id="IPR051710">
    <property type="entry name" value="Phosphatase_SH3-domain"/>
</dbReference>
<feature type="region of interest" description="Disordered" evidence="1">
    <location>
        <begin position="662"/>
        <end position="752"/>
    </location>
</feature>
<dbReference type="SUPFAM" id="SSF53254">
    <property type="entry name" value="Phosphoglycerate mutase-like"/>
    <property type="match status" value="1"/>
</dbReference>
<evidence type="ECO:0000256" key="1">
    <source>
        <dbReference type="SAM" id="MobiDB-lite"/>
    </source>
</evidence>
<dbReference type="STRING" id="1043002.A0A074Y6P9"/>
<dbReference type="SMART" id="SM00855">
    <property type="entry name" value="PGAM"/>
    <property type="match status" value="1"/>
</dbReference>
<feature type="region of interest" description="Disordered" evidence="1">
    <location>
        <begin position="58"/>
        <end position="80"/>
    </location>
</feature>
<keyword evidence="3" id="KW-1185">Reference proteome</keyword>
<proteinExistence type="predicted"/>
<dbReference type="RefSeq" id="XP_029766099.1">
    <property type="nucleotide sequence ID" value="XM_029903358.1"/>
</dbReference>
<dbReference type="AlphaFoldDB" id="A0A074Y6P9"/>
<sequence>MPKEPAVVIVVRHGARLDAADKSWHLTSPTPYDPPLTYGGWIQSRALGLRIASLLHDREKGPATSGTSSPAGAPTDSGLGIRDFALSEGDLKVKSTSKGGSKRRKHKVVIHSSPFQRCVQTGIGISAGLSQYQGLPANARKSSDARIKTLSQLRGSPSLRPKDATASPQLRPVPEHHPESREYFRSSLKEQEDHKKQQALIRTTLRVDAFLGEWLSPDYFEMITPPPDSTLMVTAAKAELLRQADNIDTYTPSSPIVSGGNLWGTNQTARQHSHSVSNVNPSPLSHETDGPLENWQVFSREVPGRDRTNSLGTNKSADQFRPANPSPSSHKHDTSLGYTPPTPTYAISPGDAIPRGYVAHARDQCVKVDYKWDSMREPRCWGDGGKFGEEWSQMHKRFRHGLSSMVDWYATTQSESKQPVADDHEAVPEANDDDDEDLVVVLVTHGAGCNALIGALTNQPVLLDVGMASLTMAVRKDDVSTSPSSGELVSPIDSPALGNSPALGPVDATRRPVPRRKSSVDSGLSSYYDMKIVASSEHLRPGVDPTKSSVPMIGSPVLSASQTVPSSRSRRFGSASSHASAGAPVDSSWNLPEPRARINSSLGSMRRPSRPAITPVLTTPILPSAMKNDSPTGLWNSGSAKDSDSPGFLNVLARSNSLAARLSTPKVTTPERSVSPKAEARSAETETDAGPDAGAIQEEAKSSVSALPTVGENPPPKLARSLSQKGLWGSAPSGTFPREAGIPKRRWTVVQD</sequence>
<dbReference type="PANTHER" id="PTHR16469">
    <property type="entry name" value="UBIQUITIN-ASSOCIATED AND SH3 DOMAIN-CONTAINING BA-RELATED"/>
    <property type="match status" value="1"/>
</dbReference>
<feature type="region of interest" description="Disordered" evidence="1">
    <location>
        <begin position="622"/>
        <end position="648"/>
    </location>
</feature>
<feature type="region of interest" description="Disordered" evidence="1">
    <location>
        <begin position="151"/>
        <end position="195"/>
    </location>
</feature>
<feature type="region of interest" description="Disordered" evidence="1">
    <location>
        <begin position="266"/>
        <end position="340"/>
    </location>
</feature>
<evidence type="ECO:0000313" key="3">
    <source>
        <dbReference type="Proteomes" id="UP000030706"/>
    </source>
</evidence>
<name>A0A074Y6P9_AURPU</name>
<dbReference type="PANTHER" id="PTHR16469:SF27">
    <property type="entry name" value="UBIQUITIN-ASSOCIATED AND SH3 DOMAIN-CONTAINING BA-RELATED"/>
    <property type="match status" value="1"/>
</dbReference>
<dbReference type="InterPro" id="IPR013078">
    <property type="entry name" value="His_Pase_superF_clade-1"/>
</dbReference>
<feature type="compositionally biased region" description="Polar residues" evidence="1">
    <location>
        <begin position="627"/>
        <end position="640"/>
    </location>
</feature>
<feature type="region of interest" description="Disordered" evidence="1">
    <location>
        <begin position="539"/>
        <end position="593"/>
    </location>
</feature>
<feature type="compositionally biased region" description="Basic residues" evidence="1">
    <location>
        <begin position="743"/>
        <end position="752"/>
    </location>
</feature>
<reference evidence="2 3" key="1">
    <citation type="journal article" date="2014" name="BMC Genomics">
        <title>Genome sequencing of four Aureobasidium pullulans varieties: biotechnological potential, stress tolerance, and description of new species.</title>
        <authorList>
            <person name="Gostin Ar C."/>
            <person name="Ohm R.A."/>
            <person name="Kogej T."/>
            <person name="Sonjak S."/>
            <person name="Turk M."/>
            <person name="Zajc J."/>
            <person name="Zalar P."/>
            <person name="Grube M."/>
            <person name="Sun H."/>
            <person name="Han J."/>
            <person name="Sharma A."/>
            <person name="Chiniquy J."/>
            <person name="Ngan C.Y."/>
            <person name="Lipzen A."/>
            <person name="Barry K."/>
            <person name="Grigoriev I.V."/>
            <person name="Gunde-Cimerman N."/>
        </authorList>
    </citation>
    <scope>NUCLEOTIDE SEQUENCE [LARGE SCALE GENOMIC DNA]</scope>
    <source>
        <strain evidence="2 3">EXF-150</strain>
    </source>
</reference>
<dbReference type="HOGENOM" id="CLU_018502_1_0_1"/>
<dbReference type="Gene3D" id="3.40.50.1240">
    <property type="entry name" value="Phosphoglycerate mutase-like"/>
    <property type="match status" value="2"/>
</dbReference>